<evidence type="ECO:0000313" key="2">
    <source>
        <dbReference type="EMBL" id="KAK0421950.1"/>
    </source>
</evidence>
<accession>A0AA39IE39</accession>
<organism evidence="2 3">
    <name type="scientific">Armillaria borealis</name>
    <dbReference type="NCBI Taxonomy" id="47425"/>
    <lineage>
        <taxon>Eukaryota</taxon>
        <taxon>Fungi</taxon>
        <taxon>Dikarya</taxon>
        <taxon>Basidiomycota</taxon>
        <taxon>Agaricomycotina</taxon>
        <taxon>Agaricomycetes</taxon>
        <taxon>Agaricomycetidae</taxon>
        <taxon>Agaricales</taxon>
        <taxon>Marasmiineae</taxon>
        <taxon>Physalacriaceae</taxon>
        <taxon>Armillaria</taxon>
    </lineage>
</organism>
<protein>
    <submittedName>
        <fullName evidence="2">Uncharacterized protein</fullName>
    </submittedName>
</protein>
<sequence length="162" mass="18617">MSNRNSSDEGNESDDSASSTTMYGSEPPSPTPSSTGTVNDSTPSLSLAEQDRLYGTIVVPQSLPEPWFPDGNLHKIMWDLPCKYQGSIWPHYCKHYKAFHYVMCIQKYVKKLKALLTWTLVCLYCGSLMVSRRVKEEDYTVHRLECQCRQVHDFYPYVLEAY</sequence>
<keyword evidence="3" id="KW-1185">Reference proteome</keyword>
<dbReference type="EMBL" id="JAUEPT010000255">
    <property type="protein sequence ID" value="KAK0421950.1"/>
    <property type="molecule type" value="Genomic_DNA"/>
</dbReference>
<reference evidence="2" key="1">
    <citation type="submission" date="2023-06" db="EMBL/GenBank/DDBJ databases">
        <authorList>
            <consortium name="Lawrence Berkeley National Laboratory"/>
            <person name="Ahrendt S."/>
            <person name="Sahu N."/>
            <person name="Indic B."/>
            <person name="Wong-Bajracharya J."/>
            <person name="Merenyi Z."/>
            <person name="Ke H.-M."/>
            <person name="Monk M."/>
            <person name="Kocsube S."/>
            <person name="Drula E."/>
            <person name="Lipzen A."/>
            <person name="Balint B."/>
            <person name="Henrissat B."/>
            <person name="Andreopoulos B."/>
            <person name="Martin F.M."/>
            <person name="Harder C.B."/>
            <person name="Rigling D."/>
            <person name="Ford K.L."/>
            <person name="Foster G.D."/>
            <person name="Pangilinan J."/>
            <person name="Papanicolaou A."/>
            <person name="Barry K."/>
            <person name="LaButti K."/>
            <person name="Viragh M."/>
            <person name="Koriabine M."/>
            <person name="Yan M."/>
            <person name="Riley R."/>
            <person name="Champramary S."/>
            <person name="Plett K.L."/>
            <person name="Tsai I.J."/>
            <person name="Slot J."/>
            <person name="Sipos G."/>
            <person name="Plett J."/>
            <person name="Nagy L.G."/>
            <person name="Grigoriev I.V."/>
        </authorList>
    </citation>
    <scope>NUCLEOTIDE SEQUENCE</scope>
    <source>
        <strain evidence="2">FPL87.14</strain>
    </source>
</reference>
<gene>
    <name evidence="2" type="ORF">EV421DRAFT_1914721</name>
</gene>
<dbReference type="Proteomes" id="UP001175226">
    <property type="component" value="Unassembled WGS sequence"/>
</dbReference>
<evidence type="ECO:0000256" key="1">
    <source>
        <dbReference type="SAM" id="MobiDB-lite"/>
    </source>
</evidence>
<name>A0AA39IE39_9AGAR</name>
<dbReference type="AlphaFoldDB" id="A0AA39IE39"/>
<comment type="caution">
    <text evidence="2">The sequence shown here is derived from an EMBL/GenBank/DDBJ whole genome shotgun (WGS) entry which is preliminary data.</text>
</comment>
<feature type="region of interest" description="Disordered" evidence="1">
    <location>
        <begin position="1"/>
        <end position="43"/>
    </location>
</feature>
<proteinExistence type="predicted"/>
<evidence type="ECO:0000313" key="3">
    <source>
        <dbReference type="Proteomes" id="UP001175226"/>
    </source>
</evidence>